<dbReference type="VEuPathDB" id="FungiDB:ACLA_017860"/>
<keyword evidence="2" id="KW-1185">Reference proteome</keyword>
<evidence type="ECO:0000313" key="1">
    <source>
        <dbReference type="EMBL" id="EAW07083.1"/>
    </source>
</evidence>
<dbReference type="GeneID" id="4701274"/>
<dbReference type="KEGG" id="act:ACLA_017860"/>
<accession>A1CN62</accession>
<dbReference type="InterPro" id="IPR024077">
    <property type="entry name" value="Neurolysin/TOP_dom2"/>
</dbReference>
<reference evidence="1 2" key="1">
    <citation type="journal article" date="2008" name="PLoS Genet.">
        <title>Genomic islands in the pathogenic filamentous fungus Aspergillus fumigatus.</title>
        <authorList>
            <person name="Fedorova N.D."/>
            <person name="Khaldi N."/>
            <person name="Joardar V.S."/>
            <person name="Maiti R."/>
            <person name="Amedeo P."/>
            <person name="Anderson M.J."/>
            <person name="Crabtree J."/>
            <person name="Silva J.C."/>
            <person name="Badger J.H."/>
            <person name="Albarraq A."/>
            <person name="Angiuoli S."/>
            <person name="Bussey H."/>
            <person name="Bowyer P."/>
            <person name="Cotty P.J."/>
            <person name="Dyer P.S."/>
            <person name="Egan A."/>
            <person name="Galens K."/>
            <person name="Fraser-Liggett C.M."/>
            <person name="Haas B.J."/>
            <person name="Inman J.M."/>
            <person name="Kent R."/>
            <person name="Lemieux S."/>
            <person name="Malavazi I."/>
            <person name="Orvis J."/>
            <person name="Roemer T."/>
            <person name="Ronning C.M."/>
            <person name="Sundaram J.P."/>
            <person name="Sutton G."/>
            <person name="Turner G."/>
            <person name="Venter J.C."/>
            <person name="White O.R."/>
            <person name="Whitty B.R."/>
            <person name="Youngman P."/>
            <person name="Wolfe K.H."/>
            <person name="Goldman G.H."/>
            <person name="Wortman J.R."/>
            <person name="Jiang B."/>
            <person name="Denning D.W."/>
            <person name="Nierman W.C."/>
        </authorList>
    </citation>
    <scope>NUCLEOTIDE SEQUENCE [LARGE SCALE GENOMIC DNA]</scope>
    <source>
        <strain evidence="2">ATCC 1007 / CBS 513.65 / DSM 816 / NCTC 3887 / NRRL 1</strain>
    </source>
</reference>
<name>A1CN62_ASPCL</name>
<gene>
    <name evidence="1" type="ORF">ACLA_017860</name>
</gene>
<sequence>MVQGYLNVSSGQVQAKYETQPSMKIPVSLAQSLMTTKQLNQNILALRQVAFSKFDMQIRHPSSHHDVETMNIPAIYISLLEETVYLRGPGNGFEWGHGHTVKITQ</sequence>
<dbReference type="RefSeq" id="XP_001268509.1">
    <property type="nucleotide sequence ID" value="XM_001268508.1"/>
</dbReference>
<dbReference type="AlphaFoldDB" id="A1CN62"/>
<evidence type="ECO:0000313" key="2">
    <source>
        <dbReference type="Proteomes" id="UP000006701"/>
    </source>
</evidence>
<protein>
    <submittedName>
        <fullName evidence="1">Uncharacterized protein</fullName>
    </submittedName>
</protein>
<dbReference type="OrthoDB" id="534666at2759"/>
<organism evidence="1 2">
    <name type="scientific">Aspergillus clavatus (strain ATCC 1007 / CBS 513.65 / DSM 816 / NCTC 3887 / NRRL 1 / QM 1276 / 107)</name>
    <dbReference type="NCBI Taxonomy" id="344612"/>
    <lineage>
        <taxon>Eukaryota</taxon>
        <taxon>Fungi</taxon>
        <taxon>Dikarya</taxon>
        <taxon>Ascomycota</taxon>
        <taxon>Pezizomycotina</taxon>
        <taxon>Eurotiomycetes</taxon>
        <taxon>Eurotiomycetidae</taxon>
        <taxon>Eurotiales</taxon>
        <taxon>Aspergillaceae</taxon>
        <taxon>Aspergillus</taxon>
        <taxon>Aspergillus subgen. Fumigati</taxon>
    </lineage>
</organism>
<proteinExistence type="predicted"/>
<dbReference type="Gene3D" id="1.10.1370.10">
    <property type="entry name" value="Neurolysin, domain 3"/>
    <property type="match status" value="1"/>
</dbReference>
<dbReference type="Proteomes" id="UP000006701">
    <property type="component" value="Unassembled WGS sequence"/>
</dbReference>
<dbReference type="EMBL" id="DS027059">
    <property type="protein sequence ID" value="EAW07083.1"/>
    <property type="molecule type" value="Genomic_DNA"/>
</dbReference>
<dbReference type="HOGENOM" id="CLU_2235977_0_0_1"/>